<feature type="transmembrane region" description="Helical" evidence="2">
    <location>
        <begin position="236"/>
        <end position="259"/>
    </location>
</feature>
<protein>
    <submittedName>
        <fullName evidence="3">Uncharacterized protein</fullName>
    </submittedName>
</protein>
<gene>
    <name evidence="3" type="ORF">BDV28DRAFT_151346</name>
</gene>
<sequence>MNLTITVPKGSTNHGNPSLICTPPGPSDYIIFYFSNYFAHAATVIATPGQGNRETFLAILLALLIPGSGVSRAVDAIRRHSIFERDAVRRAIRAGALCMIVREASYQEQTIPDDNVEYGVASEHVQGTENTELDNAGAPQELESRDNQQKRPWWDPLNPKYLPDDTVVYGQSKPPRGFKFALVPPDIKDKIESIHDGDLFMSSYNAPKILISFVQAIWAIMTIYKARGNQIDQYGYAAFGLTVAPYTFISLMNIVGSLLNPEYPAIRESLVVKIV</sequence>
<feature type="compositionally biased region" description="Basic and acidic residues" evidence="1">
    <location>
        <begin position="142"/>
        <end position="153"/>
    </location>
</feature>
<dbReference type="EMBL" id="ML739255">
    <property type="protein sequence ID" value="KAE8349996.1"/>
    <property type="molecule type" value="Genomic_DNA"/>
</dbReference>
<keyword evidence="4" id="KW-1185">Reference proteome</keyword>
<dbReference type="OrthoDB" id="5406607at2759"/>
<evidence type="ECO:0000256" key="1">
    <source>
        <dbReference type="SAM" id="MobiDB-lite"/>
    </source>
</evidence>
<evidence type="ECO:0000313" key="3">
    <source>
        <dbReference type="EMBL" id="KAE8349996.1"/>
    </source>
</evidence>
<reference evidence="4" key="1">
    <citation type="submission" date="2019-04" db="EMBL/GenBank/DDBJ databases">
        <title>Friends and foes A comparative genomics studyof 23 Aspergillus species from section Flavi.</title>
        <authorList>
            <consortium name="DOE Joint Genome Institute"/>
            <person name="Kjaerbolling I."/>
            <person name="Vesth T."/>
            <person name="Frisvad J.C."/>
            <person name="Nybo J.L."/>
            <person name="Theobald S."/>
            <person name="Kildgaard S."/>
            <person name="Isbrandt T."/>
            <person name="Kuo A."/>
            <person name="Sato A."/>
            <person name="Lyhne E.K."/>
            <person name="Kogle M.E."/>
            <person name="Wiebenga A."/>
            <person name="Kun R.S."/>
            <person name="Lubbers R.J."/>
            <person name="Makela M.R."/>
            <person name="Barry K."/>
            <person name="Chovatia M."/>
            <person name="Clum A."/>
            <person name="Daum C."/>
            <person name="Haridas S."/>
            <person name="He G."/>
            <person name="LaButti K."/>
            <person name="Lipzen A."/>
            <person name="Mondo S."/>
            <person name="Riley R."/>
            <person name="Salamov A."/>
            <person name="Simmons B.A."/>
            <person name="Magnuson J.K."/>
            <person name="Henrissat B."/>
            <person name="Mortensen U.H."/>
            <person name="Larsen T.O."/>
            <person name="Devries R.P."/>
            <person name="Grigoriev I.V."/>
            <person name="Machida M."/>
            <person name="Baker S.E."/>
            <person name="Andersen M.R."/>
        </authorList>
    </citation>
    <scope>NUCLEOTIDE SEQUENCE [LARGE SCALE GENOMIC DNA]</scope>
    <source>
        <strain evidence="4">CBS 553.77</strain>
    </source>
</reference>
<feature type="region of interest" description="Disordered" evidence="1">
    <location>
        <begin position="128"/>
        <end position="155"/>
    </location>
</feature>
<evidence type="ECO:0000256" key="2">
    <source>
        <dbReference type="SAM" id="Phobius"/>
    </source>
</evidence>
<accession>A0A5N6YZ74</accession>
<keyword evidence="2" id="KW-1133">Transmembrane helix</keyword>
<dbReference type="AlphaFoldDB" id="A0A5N6YZ74"/>
<keyword evidence="2" id="KW-0812">Transmembrane</keyword>
<proteinExistence type="predicted"/>
<keyword evidence="2" id="KW-0472">Membrane</keyword>
<name>A0A5N6YZ74_9EURO</name>
<evidence type="ECO:0000313" key="4">
    <source>
        <dbReference type="Proteomes" id="UP000327118"/>
    </source>
</evidence>
<organism evidence="3 4">
    <name type="scientific">Aspergillus coremiiformis</name>
    <dbReference type="NCBI Taxonomy" id="138285"/>
    <lineage>
        <taxon>Eukaryota</taxon>
        <taxon>Fungi</taxon>
        <taxon>Dikarya</taxon>
        <taxon>Ascomycota</taxon>
        <taxon>Pezizomycotina</taxon>
        <taxon>Eurotiomycetes</taxon>
        <taxon>Eurotiomycetidae</taxon>
        <taxon>Eurotiales</taxon>
        <taxon>Aspergillaceae</taxon>
        <taxon>Aspergillus</taxon>
        <taxon>Aspergillus subgen. Circumdati</taxon>
    </lineage>
</organism>
<dbReference type="Proteomes" id="UP000327118">
    <property type="component" value="Unassembled WGS sequence"/>
</dbReference>